<dbReference type="PROSITE" id="PS50039">
    <property type="entry name" value="FORK_HEAD_3"/>
    <property type="match status" value="1"/>
</dbReference>
<dbReference type="STRING" id="4846.A0A367IVQ5"/>
<protein>
    <recommendedName>
        <fullName evidence="4">Fork-head domain-containing protein</fullName>
    </recommendedName>
</protein>
<dbReference type="PANTHER" id="PTHR11829:SF343">
    <property type="entry name" value="FORK-HEAD DOMAIN-CONTAINING PROTEIN"/>
    <property type="match status" value="1"/>
</dbReference>
<feature type="DNA-binding region" description="Fork-head" evidence="2">
    <location>
        <begin position="1"/>
        <end position="57"/>
    </location>
</feature>
<dbReference type="Gene3D" id="1.10.10.10">
    <property type="entry name" value="Winged helix-like DNA-binding domain superfamily/Winged helix DNA-binding domain"/>
    <property type="match status" value="1"/>
</dbReference>
<comment type="caution">
    <text evidence="5">The sequence shown here is derived from an EMBL/GenBank/DDBJ whole genome shotgun (WGS) entry which is preliminary data.</text>
</comment>
<sequence length="426" mass="48177">NSIRHNLSLNKKWFIKVDRRPTQAHPGKGGYWTLQMNMEKVFVDNLCQAGGHSRRHHDMGMYSSLSTQYYRSSGSENDQDSLSQEELSMQTLCPNIHITRPEDYEVKKNKSTVSAPRIRNMFSQEKKNPSPANAPKTDPKNFIIRFNPHDSTTNINKRKRDAPRPPPKAGKRRNPVEPGSSTAEDDDDSAVDVGSCSDSHTSKKRKSTTKAQDSIVDTITASQYNLSYPSMSYNQAHNLTKPSDVIGNLPASGEDMIGFNHNDFWMYDEPEQKPSNMLLTSKYPPLLYDVEAQNILQGLQSTTAPQQTQPQQPANIISHHPDMKTIDLQTFALEKNIHYPNAFAVEEFSDPNSNLFISDLSSYNLDQYVDFSANMMADDTTHLNQPSDVLLEDDATMNTYWPETSPACYMNFDANNANTMPFVKYD</sequence>
<comment type="subcellular location">
    <subcellularLocation>
        <location evidence="2">Nucleus</location>
    </subcellularLocation>
</comment>
<reference evidence="5 6" key="1">
    <citation type="journal article" date="2018" name="G3 (Bethesda)">
        <title>Phylogenetic and Phylogenomic Definition of Rhizopus Species.</title>
        <authorList>
            <person name="Gryganskyi A.P."/>
            <person name="Golan J."/>
            <person name="Dolatabadi S."/>
            <person name="Mondo S."/>
            <person name="Robb S."/>
            <person name="Idnurm A."/>
            <person name="Muszewska A."/>
            <person name="Steczkiewicz K."/>
            <person name="Masonjones S."/>
            <person name="Liao H.L."/>
            <person name="Gajdeczka M.T."/>
            <person name="Anike F."/>
            <person name="Vuek A."/>
            <person name="Anishchenko I.M."/>
            <person name="Voigt K."/>
            <person name="de Hoog G.S."/>
            <person name="Smith M.E."/>
            <person name="Heitman J."/>
            <person name="Vilgalys R."/>
            <person name="Stajich J.E."/>
        </authorList>
    </citation>
    <scope>NUCLEOTIDE SEQUENCE [LARGE SCALE GENOMIC DNA]</scope>
    <source>
        <strain evidence="5 6">LSU 92-RS-03</strain>
    </source>
</reference>
<proteinExistence type="predicted"/>
<dbReference type="InterPro" id="IPR050211">
    <property type="entry name" value="FOX_domain-containing"/>
</dbReference>
<dbReference type="OrthoDB" id="5954824at2759"/>
<dbReference type="Proteomes" id="UP000253551">
    <property type="component" value="Unassembled WGS sequence"/>
</dbReference>
<evidence type="ECO:0000313" key="6">
    <source>
        <dbReference type="Proteomes" id="UP000253551"/>
    </source>
</evidence>
<keyword evidence="1 2" id="KW-0238">DNA-binding</keyword>
<dbReference type="AlphaFoldDB" id="A0A367IVQ5"/>
<keyword evidence="2" id="KW-0539">Nucleus</keyword>
<dbReference type="GO" id="GO:0005634">
    <property type="term" value="C:nucleus"/>
    <property type="evidence" value="ECO:0007669"/>
    <property type="project" value="UniProtKB-SubCell"/>
</dbReference>
<dbReference type="Pfam" id="PF00250">
    <property type="entry name" value="Forkhead"/>
    <property type="match status" value="1"/>
</dbReference>
<dbReference type="InterPro" id="IPR036388">
    <property type="entry name" value="WH-like_DNA-bd_sf"/>
</dbReference>
<accession>A0A367IVQ5</accession>
<dbReference type="GO" id="GO:0009653">
    <property type="term" value="P:anatomical structure morphogenesis"/>
    <property type="evidence" value="ECO:0007669"/>
    <property type="project" value="TreeGrafter"/>
</dbReference>
<dbReference type="GO" id="GO:0000981">
    <property type="term" value="F:DNA-binding transcription factor activity, RNA polymerase II-specific"/>
    <property type="evidence" value="ECO:0007669"/>
    <property type="project" value="TreeGrafter"/>
</dbReference>
<feature type="non-terminal residue" evidence="5">
    <location>
        <position position="1"/>
    </location>
</feature>
<dbReference type="GO" id="GO:0030154">
    <property type="term" value="P:cell differentiation"/>
    <property type="evidence" value="ECO:0007669"/>
    <property type="project" value="TreeGrafter"/>
</dbReference>
<dbReference type="InterPro" id="IPR036390">
    <property type="entry name" value="WH_DNA-bd_sf"/>
</dbReference>
<dbReference type="EMBL" id="PJQM01005360">
    <property type="protein sequence ID" value="RCH81795.1"/>
    <property type="molecule type" value="Genomic_DNA"/>
</dbReference>
<dbReference type="GO" id="GO:0000978">
    <property type="term" value="F:RNA polymerase II cis-regulatory region sequence-specific DNA binding"/>
    <property type="evidence" value="ECO:0007669"/>
    <property type="project" value="TreeGrafter"/>
</dbReference>
<dbReference type="InterPro" id="IPR001766">
    <property type="entry name" value="Fork_head_dom"/>
</dbReference>
<dbReference type="PANTHER" id="PTHR11829">
    <property type="entry name" value="FORKHEAD BOX PROTEIN"/>
    <property type="match status" value="1"/>
</dbReference>
<evidence type="ECO:0000256" key="2">
    <source>
        <dbReference type="PROSITE-ProRule" id="PRU00089"/>
    </source>
</evidence>
<gene>
    <name evidence="5" type="ORF">CU098_002808</name>
</gene>
<organism evidence="5 6">
    <name type="scientific">Rhizopus stolonifer</name>
    <name type="common">Rhizopus nigricans</name>
    <dbReference type="NCBI Taxonomy" id="4846"/>
    <lineage>
        <taxon>Eukaryota</taxon>
        <taxon>Fungi</taxon>
        <taxon>Fungi incertae sedis</taxon>
        <taxon>Mucoromycota</taxon>
        <taxon>Mucoromycotina</taxon>
        <taxon>Mucoromycetes</taxon>
        <taxon>Mucorales</taxon>
        <taxon>Mucorineae</taxon>
        <taxon>Rhizopodaceae</taxon>
        <taxon>Rhizopus</taxon>
    </lineage>
</organism>
<evidence type="ECO:0000256" key="3">
    <source>
        <dbReference type="SAM" id="MobiDB-lite"/>
    </source>
</evidence>
<feature type="region of interest" description="Disordered" evidence="3">
    <location>
        <begin position="103"/>
        <end position="212"/>
    </location>
</feature>
<evidence type="ECO:0000256" key="1">
    <source>
        <dbReference type="ARBA" id="ARBA00023125"/>
    </source>
</evidence>
<keyword evidence="6" id="KW-1185">Reference proteome</keyword>
<name>A0A367IVQ5_RHIST</name>
<dbReference type="SUPFAM" id="SSF46785">
    <property type="entry name" value="Winged helix' DNA-binding domain"/>
    <property type="match status" value="1"/>
</dbReference>
<evidence type="ECO:0000313" key="5">
    <source>
        <dbReference type="EMBL" id="RCH81795.1"/>
    </source>
</evidence>
<feature type="domain" description="Fork-head" evidence="4">
    <location>
        <begin position="1"/>
        <end position="57"/>
    </location>
</feature>
<evidence type="ECO:0000259" key="4">
    <source>
        <dbReference type="PROSITE" id="PS50039"/>
    </source>
</evidence>